<feature type="transmembrane region" description="Helical" evidence="2">
    <location>
        <begin position="232"/>
        <end position="253"/>
    </location>
</feature>
<feature type="transmembrane region" description="Helical" evidence="2">
    <location>
        <begin position="495"/>
        <end position="517"/>
    </location>
</feature>
<feature type="transmembrane region" description="Helical" evidence="2">
    <location>
        <begin position="388"/>
        <end position="404"/>
    </location>
</feature>
<feature type="transmembrane region" description="Helical" evidence="2">
    <location>
        <begin position="463"/>
        <end position="483"/>
    </location>
</feature>
<feature type="transmembrane region" description="Helical" evidence="2">
    <location>
        <begin position="130"/>
        <end position="151"/>
    </location>
</feature>
<organism evidence="3">
    <name type="scientific">freshwater metagenome</name>
    <dbReference type="NCBI Taxonomy" id="449393"/>
    <lineage>
        <taxon>unclassified sequences</taxon>
        <taxon>metagenomes</taxon>
        <taxon>ecological metagenomes</taxon>
    </lineage>
</organism>
<feature type="transmembrane region" description="Helical" evidence="2">
    <location>
        <begin position="260"/>
        <end position="279"/>
    </location>
</feature>
<protein>
    <submittedName>
        <fullName evidence="3">Unannotated protein</fullName>
    </submittedName>
</protein>
<keyword evidence="2" id="KW-1133">Transmembrane helix</keyword>
<proteinExistence type="predicted"/>
<evidence type="ECO:0000256" key="1">
    <source>
        <dbReference type="SAM" id="MobiDB-lite"/>
    </source>
</evidence>
<feature type="transmembrane region" description="Helical" evidence="2">
    <location>
        <begin position="183"/>
        <end position="201"/>
    </location>
</feature>
<feature type="transmembrane region" description="Helical" evidence="2">
    <location>
        <begin position="208"/>
        <end position="226"/>
    </location>
</feature>
<feature type="transmembrane region" description="Helical" evidence="2">
    <location>
        <begin position="356"/>
        <end position="376"/>
    </location>
</feature>
<accession>A0A6J7EB95</accession>
<name>A0A6J7EB95_9ZZZZ</name>
<feature type="transmembrane region" description="Helical" evidence="2">
    <location>
        <begin position="411"/>
        <end position="432"/>
    </location>
</feature>
<keyword evidence="2" id="KW-0472">Membrane</keyword>
<evidence type="ECO:0000313" key="3">
    <source>
        <dbReference type="EMBL" id="CAB4880472.1"/>
    </source>
</evidence>
<dbReference type="EMBL" id="CAFBLU010000030">
    <property type="protein sequence ID" value="CAB4880472.1"/>
    <property type="molecule type" value="Genomic_DNA"/>
</dbReference>
<dbReference type="AlphaFoldDB" id="A0A6J7EB95"/>
<feature type="transmembrane region" description="Helical" evidence="2">
    <location>
        <begin position="331"/>
        <end position="349"/>
    </location>
</feature>
<reference evidence="3" key="1">
    <citation type="submission" date="2020-05" db="EMBL/GenBank/DDBJ databases">
        <authorList>
            <person name="Chiriac C."/>
            <person name="Salcher M."/>
            <person name="Ghai R."/>
            <person name="Kavagutti S V."/>
        </authorList>
    </citation>
    <scope>NUCLEOTIDE SEQUENCE</scope>
</reference>
<evidence type="ECO:0000256" key="2">
    <source>
        <dbReference type="SAM" id="Phobius"/>
    </source>
</evidence>
<keyword evidence="2" id="KW-0812">Transmembrane</keyword>
<feature type="transmembrane region" description="Helical" evidence="2">
    <location>
        <begin position="529"/>
        <end position="551"/>
    </location>
</feature>
<feature type="region of interest" description="Disordered" evidence="1">
    <location>
        <begin position="95"/>
        <end position="120"/>
    </location>
</feature>
<sequence>MIRRLSTAALITVALGSAMVIQYPHWAQTSYFLLTKALSNGTTQIDADHWQTGDKSYIGGHFYSVKAPGMSAFLVAPYLALHAVNFEKASRSFANKDRRPLASSKPKKSGNGPTAPRTKAVSQQIKNDRLLIWALGLFGCVLPALLLLFMVRSDAERLVPGTGLPAALALGLGTMLLPFSTQLFGHVMGAFLLYGGFHLLLRERRGPPSLLLLLLAGLTVGFSVVAEYPMAFGGAVLGLYAMLRNEAITAGAIAVIRRACAYGGGVIMGLVPVAVYNQISFGSVSTMSYNGAVAVEGKSGHLKLGLNDAGFFGIGVPRPIAFIDILLSPRGLLSITPVCLLAFLGVLWMRRDGLKAEALAILGVIAIYIVYVSGYWLPFGGESPGPRFLVAILPFLALGLPYAWRRIPAATLVLAAVSATVMIVATVVGPLVSPHNIVNWWIRIGGDAGIATVFTAVGARSGVWSTLPVYLTFAISGLLGLYATRLPGLGSAKDLRIAACALSAWLLLALVVSPAIGEKKLVPGLPAQGMPWQLVILAGCVSVVALGLALLRAKSVSAGSATAEAGP</sequence>
<gene>
    <name evidence="3" type="ORF">UFOPK3444_01365</name>
</gene>